<feature type="active site" description="Proton acceptor" evidence="6">
    <location>
        <position position="201"/>
    </location>
</feature>
<proteinExistence type="predicted"/>
<dbReference type="FunFam" id="3.40.1280.30:FF:000001">
    <property type="entry name" value="tRNA methyltransferase 10 homolog A"/>
    <property type="match status" value="1"/>
</dbReference>
<evidence type="ECO:0000313" key="11">
    <source>
        <dbReference type="EnsemblMetazoa" id="HelroP62052"/>
    </source>
</evidence>
<dbReference type="Proteomes" id="UP000015101">
    <property type="component" value="Unassembled WGS sequence"/>
</dbReference>
<dbReference type="EnsemblMetazoa" id="HelroT62052">
    <property type="protein sequence ID" value="HelroP62052"/>
    <property type="gene ID" value="HelroG62052"/>
</dbReference>
<dbReference type="OrthoDB" id="278300at2759"/>
<feature type="binding site" evidence="7">
    <location>
        <position position="223"/>
    </location>
    <ligand>
        <name>S-adenosyl-L-methionine</name>
        <dbReference type="ChEBI" id="CHEBI:59789"/>
    </ligand>
</feature>
<dbReference type="EMBL" id="KB095811">
    <property type="protein sequence ID" value="ESO12470.1"/>
    <property type="molecule type" value="Genomic_DNA"/>
</dbReference>
<dbReference type="HOGENOM" id="CLU_034384_7_0_1"/>
<evidence type="ECO:0000256" key="6">
    <source>
        <dbReference type="PIRSR" id="PIRSR016323-1"/>
    </source>
</evidence>
<dbReference type="PANTHER" id="PTHR13563:SF13">
    <property type="entry name" value="TRNA METHYLTRANSFERASE 10 HOMOLOG A"/>
    <property type="match status" value="1"/>
</dbReference>
<accession>T1FWU8</accession>
<feature type="region of interest" description="Disordered" evidence="8">
    <location>
        <begin position="1"/>
        <end position="39"/>
    </location>
</feature>
<dbReference type="GO" id="GO:0005654">
    <property type="term" value="C:nucleoplasm"/>
    <property type="evidence" value="ECO:0000318"/>
    <property type="project" value="GO_Central"/>
</dbReference>
<feature type="compositionally biased region" description="Polar residues" evidence="8">
    <location>
        <begin position="24"/>
        <end position="34"/>
    </location>
</feature>
<evidence type="ECO:0000256" key="8">
    <source>
        <dbReference type="SAM" id="MobiDB-lite"/>
    </source>
</evidence>
<dbReference type="GO" id="GO:0000049">
    <property type="term" value="F:tRNA binding"/>
    <property type="evidence" value="ECO:0000318"/>
    <property type="project" value="GO_Central"/>
</dbReference>
<protein>
    <recommendedName>
        <fullName evidence="1">tRNA (guanine(9)-N(1))-methyltransferase</fullName>
        <ecNumber evidence="1">2.1.1.221</ecNumber>
    </recommendedName>
</protein>
<dbReference type="OMA" id="FKKNDGW"/>
<dbReference type="FunCoup" id="T1FWU8">
    <property type="interactions" value="1514"/>
</dbReference>
<evidence type="ECO:0000256" key="3">
    <source>
        <dbReference type="ARBA" id="ARBA00022679"/>
    </source>
</evidence>
<feature type="binding site" evidence="7">
    <location>
        <position position="209"/>
    </location>
    <ligand>
        <name>S-adenosyl-L-methionine</name>
        <dbReference type="ChEBI" id="CHEBI:59789"/>
    </ligand>
</feature>
<dbReference type="KEGG" id="hro:HELRODRAFT_62052"/>
<dbReference type="InParanoid" id="T1FWU8"/>
<reference evidence="10 12" key="2">
    <citation type="journal article" date="2013" name="Nature">
        <title>Insights into bilaterian evolution from three spiralian genomes.</title>
        <authorList>
            <person name="Simakov O."/>
            <person name="Marletaz F."/>
            <person name="Cho S.J."/>
            <person name="Edsinger-Gonzales E."/>
            <person name="Havlak P."/>
            <person name="Hellsten U."/>
            <person name="Kuo D.H."/>
            <person name="Larsson T."/>
            <person name="Lv J."/>
            <person name="Arendt D."/>
            <person name="Savage R."/>
            <person name="Osoegawa K."/>
            <person name="de Jong P."/>
            <person name="Grimwood J."/>
            <person name="Chapman J.A."/>
            <person name="Shapiro H."/>
            <person name="Aerts A."/>
            <person name="Otillar R.P."/>
            <person name="Terry A.Y."/>
            <person name="Boore J.L."/>
            <person name="Grigoriev I.V."/>
            <person name="Lindberg D.R."/>
            <person name="Seaver E.C."/>
            <person name="Weisblat D.A."/>
            <person name="Putnam N.H."/>
            <person name="Rokhsar D.S."/>
        </authorList>
    </citation>
    <scope>NUCLEOTIDE SEQUENCE</scope>
</reference>
<comment type="catalytic activity">
    <reaction evidence="5">
        <text>guanosine(9) in tRNA + S-adenosyl-L-methionine = N(1)-methylguanosine(9) in tRNA + S-adenosyl-L-homocysteine + H(+)</text>
        <dbReference type="Rhea" id="RHEA:43156"/>
        <dbReference type="Rhea" id="RHEA-COMP:10367"/>
        <dbReference type="Rhea" id="RHEA-COMP:10368"/>
        <dbReference type="ChEBI" id="CHEBI:15378"/>
        <dbReference type="ChEBI" id="CHEBI:57856"/>
        <dbReference type="ChEBI" id="CHEBI:59789"/>
        <dbReference type="ChEBI" id="CHEBI:73542"/>
        <dbReference type="ChEBI" id="CHEBI:74269"/>
        <dbReference type="EC" id="2.1.1.221"/>
    </reaction>
</comment>
<dbReference type="GO" id="GO:0005634">
    <property type="term" value="C:nucleus"/>
    <property type="evidence" value="ECO:0000318"/>
    <property type="project" value="GO_Central"/>
</dbReference>
<keyword evidence="12" id="KW-1185">Reference proteome</keyword>
<dbReference type="CDD" id="cd18101">
    <property type="entry name" value="Trm10euk_A"/>
    <property type="match status" value="1"/>
</dbReference>
<evidence type="ECO:0000256" key="5">
    <source>
        <dbReference type="ARBA" id="ARBA00048434"/>
    </source>
</evidence>
<dbReference type="STRING" id="6412.T1FWU8"/>
<dbReference type="Gene3D" id="3.40.1280.30">
    <property type="match status" value="1"/>
</dbReference>
<dbReference type="EC" id="2.1.1.221" evidence="1"/>
<dbReference type="GeneID" id="20213296"/>
<feature type="compositionally biased region" description="Polar residues" evidence="8">
    <location>
        <begin position="1"/>
        <end position="14"/>
    </location>
</feature>
<evidence type="ECO:0000313" key="10">
    <source>
        <dbReference type="EMBL" id="ESO12470.1"/>
    </source>
</evidence>
<reference evidence="11" key="3">
    <citation type="submission" date="2015-06" db="UniProtKB">
        <authorList>
            <consortium name="EnsemblMetazoa"/>
        </authorList>
    </citation>
    <scope>IDENTIFICATION</scope>
</reference>
<dbReference type="eggNOG" id="KOG2967">
    <property type="taxonomic scope" value="Eukaryota"/>
</dbReference>
<organism evidence="11 12">
    <name type="scientific">Helobdella robusta</name>
    <name type="common">Californian leech</name>
    <dbReference type="NCBI Taxonomy" id="6412"/>
    <lineage>
        <taxon>Eukaryota</taxon>
        <taxon>Metazoa</taxon>
        <taxon>Spiralia</taxon>
        <taxon>Lophotrochozoa</taxon>
        <taxon>Annelida</taxon>
        <taxon>Clitellata</taxon>
        <taxon>Hirudinea</taxon>
        <taxon>Rhynchobdellida</taxon>
        <taxon>Glossiphoniidae</taxon>
        <taxon>Helobdella</taxon>
    </lineage>
</organism>
<feature type="domain" description="SAM-dependent MTase TRM10-type" evidence="9">
    <location>
        <begin position="78"/>
        <end position="270"/>
    </location>
</feature>
<dbReference type="InterPro" id="IPR016653">
    <property type="entry name" value="TRM10/TRM10A"/>
</dbReference>
<dbReference type="GO" id="GO:0052905">
    <property type="term" value="F:tRNA (guanosine(9)-N1)-methyltransferase activity"/>
    <property type="evidence" value="ECO:0007669"/>
    <property type="project" value="UniProtKB-EC"/>
</dbReference>
<dbReference type="PANTHER" id="PTHR13563">
    <property type="entry name" value="TRNA (GUANINE-9-) METHYLTRANSFERASE"/>
    <property type="match status" value="1"/>
</dbReference>
<dbReference type="EMBL" id="AMQM01000172">
    <property type="status" value="NOT_ANNOTATED_CDS"/>
    <property type="molecule type" value="Genomic_DNA"/>
</dbReference>
<dbReference type="PIRSF" id="PIRSF016323">
    <property type="entry name" value="tRNA_m1G_mtfrase_met"/>
    <property type="match status" value="1"/>
</dbReference>
<sequence>MSEQGRLETFSSNDNFERNDKQDSLSFSTANISKRQLKKMKKRQEYLKIKSQKRLEERQKKKLKRAKKIANNEVLGPSKKQLKLNSMQNSQCKIRVVIDCSFDDYMSEKDVMKFSQQLQYCYARNRRAANPLQFYITSLEKKTLSRLNQIGSYKSWDINIGHKCYLETFQKEEIVYLTSDSPNVLSELSPEKVYIIGGLVDHNHHKSLCYNLAVERNISHAQLPIGNFLQLASRNVLAVNHVFEILLKFTERNDWKEAFYSVIPKRKIAFTNNEETSKKIDELTSEEHLKNNELI</sequence>
<evidence type="ECO:0000259" key="9">
    <source>
        <dbReference type="PROSITE" id="PS51675"/>
    </source>
</evidence>
<reference evidence="12" key="1">
    <citation type="submission" date="2012-12" db="EMBL/GenBank/DDBJ databases">
        <authorList>
            <person name="Hellsten U."/>
            <person name="Grimwood J."/>
            <person name="Chapman J.A."/>
            <person name="Shapiro H."/>
            <person name="Aerts A."/>
            <person name="Otillar R.P."/>
            <person name="Terry A.Y."/>
            <person name="Boore J.L."/>
            <person name="Simakov O."/>
            <person name="Marletaz F."/>
            <person name="Cho S.-J."/>
            <person name="Edsinger-Gonzales E."/>
            <person name="Havlak P."/>
            <person name="Kuo D.-H."/>
            <person name="Larsson T."/>
            <person name="Lv J."/>
            <person name="Arendt D."/>
            <person name="Savage R."/>
            <person name="Osoegawa K."/>
            <person name="de Jong P."/>
            <person name="Lindberg D.R."/>
            <person name="Seaver E.C."/>
            <person name="Weisblat D.A."/>
            <person name="Putnam N.H."/>
            <person name="Grigoriev I.V."/>
            <person name="Rokhsar D.S."/>
        </authorList>
    </citation>
    <scope>NUCLEOTIDE SEQUENCE</scope>
</reference>
<dbReference type="PROSITE" id="PS51675">
    <property type="entry name" value="SAM_MT_TRM10"/>
    <property type="match status" value="1"/>
</dbReference>
<evidence type="ECO:0000256" key="4">
    <source>
        <dbReference type="ARBA" id="ARBA00022691"/>
    </source>
</evidence>
<feature type="binding site" evidence="7">
    <location>
        <position position="177"/>
    </location>
    <ligand>
        <name>S-adenosyl-L-methionine</name>
        <dbReference type="ChEBI" id="CHEBI:59789"/>
    </ligand>
</feature>
<dbReference type="AlphaFoldDB" id="T1FWU8"/>
<dbReference type="InterPro" id="IPR007356">
    <property type="entry name" value="tRNA_m1G_MeTrfase_euk"/>
</dbReference>
<evidence type="ECO:0000256" key="2">
    <source>
        <dbReference type="ARBA" id="ARBA00022603"/>
    </source>
</evidence>
<dbReference type="InterPro" id="IPR038459">
    <property type="entry name" value="MT_TRM10-typ_sf"/>
</dbReference>
<dbReference type="InterPro" id="IPR028564">
    <property type="entry name" value="MT_TRM10-typ"/>
</dbReference>
<name>T1FWU8_HELRO</name>
<dbReference type="GO" id="GO:0002939">
    <property type="term" value="P:tRNA N1-guanine methylation"/>
    <property type="evidence" value="ECO:0000318"/>
    <property type="project" value="GO_Central"/>
</dbReference>
<dbReference type="RefSeq" id="XP_009009190.1">
    <property type="nucleotide sequence ID" value="XM_009010942.1"/>
</dbReference>
<gene>
    <name evidence="11" type="primary">20213296</name>
    <name evidence="10" type="ORF">HELRODRAFT_62052</name>
</gene>
<keyword evidence="2" id="KW-0489">Methyltransferase</keyword>
<keyword evidence="4" id="KW-0949">S-adenosyl-L-methionine</keyword>
<evidence type="ECO:0000256" key="7">
    <source>
        <dbReference type="PIRSR" id="PIRSR016323-2"/>
    </source>
</evidence>
<feature type="binding site" evidence="7">
    <location>
        <position position="197"/>
    </location>
    <ligand>
        <name>S-adenosyl-L-methionine</name>
        <dbReference type="ChEBI" id="CHEBI:59789"/>
    </ligand>
</feature>
<evidence type="ECO:0000256" key="1">
    <source>
        <dbReference type="ARBA" id="ARBA00012797"/>
    </source>
</evidence>
<evidence type="ECO:0000313" key="12">
    <source>
        <dbReference type="Proteomes" id="UP000015101"/>
    </source>
</evidence>
<keyword evidence="3" id="KW-0808">Transferase</keyword>
<dbReference type="CTD" id="20213296"/>